<keyword evidence="1" id="KW-1133">Transmembrane helix</keyword>
<keyword evidence="4" id="KW-1185">Reference proteome</keyword>
<sequence>MIAAHLVPKGSSPEHQQVVEIIQTVTSGTAAALFAVLGGLSMVFATQRLRRDGRTGAAIGAIMLRGVILIVIGLLLGLCVSPIIVVLSYYGAAMILVAPLIAVRSWIIGGVAIVLGTVGGLVNIQIRDALGVTSEGGSLTFDSFFTDPVGTLRALVVTGEYPAITWCVYLLVGVLLGRLLVSAAAANRLPRASTVLLSAGIVAASAAQVCSSLAVTHLMSAEGIFPSTLEPDTIRMALTSPSFGATFSPEAAVQLVATPHSGTVVDLLWTVGLSAAVIGLLVLLCDALPGSRRAVEPIRAAGAAPLTIYCLHVVATALLLGPFTGDPSAGADSTPWWAVGLGAFGIQLAGALALGAILAATRRRGPLEAMMSETVGRVVRRPHRSDHAVS</sequence>
<comment type="caution">
    <text evidence="3">The sequence shown here is derived from an EMBL/GenBank/DDBJ whole genome shotgun (WGS) entry which is preliminary data.</text>
</comment>
<dbReference type="AlphaFoldDB" id="A0A543I672"/>
<dbReference type="Proteomes" id="UP000318331">
    <property type="component" value="Unassembled WGS sequence"/>
</dbReference>
<dbReference type="InterPro" id="IPR007349">
    <property type="entry name" value="DUF418"/>
</dbReference>
<feature type="transmembrane region" description="Helical" evidence="1">
    <location>
        <begin position="57"/>
        <end position="77"/>
    </location>
</feature>
<evidence type="ECO:0000313" key="4">
    <source>
        <dbReference type="Proteomes" id="UP000318331"/>
    </source>
</evidence>
<organism evidence="3 4">
    <name type="scientific">Klugiella xanthotipulae</name>
    <dbReference type="NCBI Taxonomy" id="244735"/>
    <lineage>
        <taxon>Bacteria</taxon>
        <taxon>Bacillati</taxon>
        <taxon>Actinomycetota</taxon>
        <taxon>Actinomycetes</taxon>
        <taxon>Micrococcales</taxon>
        <taxon>Microbacteriaceae</taxon>
        <taxon>Klugiella</taxon>
    </lineage>
</organism>
<feature type="transmembrane region" description="Helical" evidence="1">
    <location>
        <begin position="267"/>
        <end position="288"/>
    </location>
</feature>
<protein>
    <submittedName>
        <fullName evidence="3">Uncharacterized protein DUF418</fullName>
    </submittedName>
</protein>
<feature type="transmembrane region" description="Helical" evidence="1">
    <location>
        <begin position="106"/>
        <end position="126"/>
    </location>
</feature>
<feature type="transmembrane region" description="Helical" evidence="1">
    <location>
        <begin position="336"/>
        <end position="361"/>
    </location>
</feature>
<accession>A0A543I672</accession>
<feature type="transmembrane region" description="Helical" evidence="1">
    <location>
        <begin position="300"/>
        <end position="324"/>
    </location>
</feature>
<keyword evidence="1" id="KW-0472">Membrane</keyword>
<reference evidence="3 4" key="1">
    <citation type="submission" date="2019-06" db="EMBL/GenBank/DDBJ databases">
        <title>Sequencing the genomes of 1000 actinobacteria strains.</title>
        <authorList>
            <person name="Klenk H.-P."/>
        </authorList>
    </citation>
    <scope>NUCLEOTIDE SEQUENCE [LARGE SCALE GENOMIC DNA]</scope>
    <source>
        <strain evidence="3 4">DSM 18031</strain>
    </source>
</reference>
<evidence type="ECO:0000256" key="1">
    <source>
        <dbReference type="SAM" id="Phobius"/>
    </source>
</evidence>
<feature type="transmembrane region" description="Helical" evidence="1">
    <location>
        <begin position="163"/>
        <end position="181"/>
    </location>
</feature>
<feature type="domain" description="DUF418" evidence="2">
    <location>
        <begin position="255"/>
        <end position="371"/>
    </location>
</feature>
<gene>
    <name evidence="3" type="ORF">FB466_0931</name>
</gene>
<feature type="transmembrane region" description="Helical" evidence="1">
    <location>
        <begin position="193"/>
        <end position="215"/>
    </location>
</feature>
<name>A0A543I672_9MICO</name>
<evidence type="ECO:0000259" key="2">
    <source>
        <dbReference type="Pfam" id="PF04235"/>
    </source>
</evidence>
<feature type="transmembrane region" description="Helical" evidence="1">
    <location>
        <begin position="83"/>
        <end position="101"/>
    </location>
</feature>
<feature type="transmembrane region" description="Helical" evidence="1">
    <location>
        <begin position="21"/>
        <end position="45"/>
    </location>
</feature>
<keyword evidence="1" id="KW-0812">Transmembrane</keyword>
<dbReference type="Pfam" id="PF04235">
    <property type="entry name" value="DUF418"/>
    <property type="match status" value="1"/>
</dbReference>
<dbReference type="EMBL" id="VFPN01000001">
    <property type="protein sequence ID" value="TQM66106.1"/>
    <property type="molecule type" value="Genomic_DNA"/>
</dbReference>
<evidence type="ECO:0000313" key="3">
    <source>
        <dbReference type="EMBL" id="TQM66106.1"/>
    </source>
</evidence>
<proteinExistence type="predicted"/>